<accession>A0A8J7WNY2</accession>
<protein>
    <submittedName>
        <fullName evidence="2">STAS domain-containing protein</fullName>
    </submittedName>
</protein>
<dbReference type="CDD" id="cd07043">
    <property type="entry name" value="STAS_anti-anti-sigma_factors"/>
    <property type="match status" value="1"/>
</dbReference>
<dbReference type="InterPro" id="IPR036513">
    <property type="entry name" value="STAS_dom_sf"/>
</dbReference>
<evidence type="ECO:0000313" key="2">
    <source>
        <dbReference type="EMBL" id="MBS2963597.1"/>
    </source>
</evidence>
<evidence type="ECO:0000313" key="3">
    <source>
        <dbReference type="Proteomes" id="UP000677913"/>
    </source>
</evidence>
<dbReference type="PROSITE" id="PS50801">
    <property type="entry name" value="STAS"/>
    <property type="match status" value="1"/>
</dbReference>
<dbReference type="Proteomes" id="UP000677913">
    <property type="component" value="Unassembled WGS sequence"/>
</dbReference>
<dbReference type="PANTHER" id="PTHR33495:SF2">
    <property type="entry name" value="ANTI-SIGMA FACTOR ANTAGONIST TM_1081-RELATED"/>
    <property type="match status" value="1"/>
</dbReference>
<sequence length="147" mass="15397">MVPHSRDLSRARSHSPGLYVEVARAEHVTTVCVDGDVDLATVCLLSAAAEVCLQGPPLRVIVDLSRVTFFGAAGLTALVRLREQAENAATDLVLSAPSAAVHTVLDIVDVARRFRIEPVPAAQPAGSDAAAQHGTVHRSAVAFRPGC</sequence>
<keyword evidence="3" id="KW-1185">Reference proteome</keyword>
<dbReference type="EMBL" id="JAGSXH010000030">
    <property type="protein sequence ID" value="MBS2963597.1"/>
    <property type="molecule type" value="Genomic_DNA"/>
</dbReference>
<dbReference type="RefSeq" id="WP_211467441.1">
    <property type="nucleotide sequence ID" value="NZ_JAGSXH010000030.1"/>
</dbReference>
<dbReference type="InterPro" id="IPR002645">
    <property type="entry name" value="STAS_dom"/>
</dbReference>
<evidence type="ECO:0000259" key="1">
    <source>
        <dbReference type="PROSITE" id="PS50801"/>
    </source>
</evidence>
<dbReference type="PANTHER" id="PTHR33495">
    <property type="entry name" value="ANTI-SIGMA FACTOR ANTAGONIST TM_1081-RELATED-RELATED"/>
    <property type="match status" value="1"/>
</dbReference>
<name>A0A8J7WNY2_9ACTN</name>
<dbReference type="Pfam" id="PF01740">
    <property type="entry name" value="STAS"/>
    <property type="match status" value="1"/>
</dbReference>
<dbReference type="GO" id="GO:0043856">
    <property type="term" value="F:anti-sigma factor antagonist activity"/>
    <property type="evidence" value="ECO:0007669"/>
    <property type="project" value="TreeGrafter"/>
</dbReference>
<dbReference type="SUPFAM" id="SSF52091">
    <property type="entry name" value="SpoIIaa-like"/>
    <property type="match status" value="1"/>
</dbReference>
<dbReference type="AlphaFoldDB" id="A0A8J7WNY2"/>
<comment type="caution">
    <text evidence="2">The sequence shown here is derived from an EMBL/GenBank/DDBJ whole genome shotgun (WGS) entry which is preliminary data.</text>
</comment>
<reference evidence="2" key="1">
    <citation type="submission" date="2021-04" db="EMBL/GenBank/DDBJ databases">
        <title>Genome based classification of Actinospica acidithermotolerans sp. nov., an actinobacterium isolated from an Indonesian hot spring.</title>
        <authorList>
            <person name="Kusuma A.B."/>
            <person name="Putra K.E."/>
            <person name="Nafisah S."/>
            <person name="Loh J."/>
            <person name="Nouioui I."/>
            <person name="Goodfellow M."/>
        </authorList>
    </citation>
    <scope>NUCLEOTIDE SEQUENCE</scope>
    <source>
        <strain evidence="2">DSM 45618</strain>
    </source>
</reference>
<dbReference type="Gene3D" id="3.30.750.24">
    <property type="entry name" value="STAS domain"/>
    <property type="match status" value="1"/>
</dbReference>
<gene>
    <name evidence="2" type="ORF">KGA66_11100</name>
</gene>
<organism evidence="2 3">
    <name type="scientific">Actinocrinis puniceicyclus</name>
    <dbReference type="NCBI Taxonomy" id="977794"/>
    <lineage>
        <taxon>Bacteria</taxon>
        <taxon>Bacillati</taxon>
        <taxon>Actinomycetota</taxon>
        <taxon>Actinomycetes</taxon>
        <taxon>Catenulisporales</taxon>
        <taxon>Actinospicaceae</taxon>
        <taxon>Actinocrinis</taxon>
    </lineage>
</organism>
<proteinExistence type="predicted"/>
<feature type="domain" description="STAS" evidence="1">
    <location>
        <begin position="18"/>
        <end position="110"/>
    </location>
</feature>